<organism evidence="1 2">
    <name type="scientific">Pseudomonas taeanensis MS-3</name>
    <dbReference type="NCBI Taxonomy" id="1395571"/>
    <lineage>
        <taxon>Bacteria</taxon>
        <taxon>Pseudomonadati</taxon>
        <taxon>Pseudomonadota</taxon>
        <taxon>Gammaproteobacteria</taxon>
        <taxon>Pseudomonadales</taxon>
        <taxon>Pseudomonadaceae</taxon>
        <taxon>Pseudomonas</taxon>
    </lineage>
</organism>
<name>A0A0A1YEB7_9PSED</name>
<keyword evidence="2" id="KW-1185">Reference proteome</keyword>
<accession>A0A0A1YEB7</accession>
<dbReference type="AlphaFoldDB" id="A0A0A1YEB7"/>
<dbReference type="EMBL" id="AWSQ01000008">
    <property type="protein sequence ID" value="KFX68147.1"/>
    <property type="molecule type" value="Genomic_DNA"/>
</dbReference>
<evidence type="ECO:0000313" key="2">
    <source>
        <dbReference type="Proteomes" id="UP000030063"/>
    </source>
</evidence>
<gene>
    <name evidence="1" type="ORF">TMS3_0120615</name>
</gene>
<proteinExistence type="predicted"/>
<evidence type="ECO:0000313" key="1">
    <source>
        <dbReference type="EMBL" id="KFX68147.1"/>
    </source>
</evidence>
<dbReference type="Proteomes" id="UP000030063">
    <property type="component" value="Unassembled WGS sequence"/>
</dbReference>
<reference evidence="1 2" key="1">
    <citation type="journal article" date="2014" name="Genome Announc.">
        <title>Draft Genome Sequence of Petroleum Oil-Degrading Marine Bacterium Pseudomonas taeanensis Strain MS-3, Isolated from a Crude Oil-Contaminated Seashore.</title>
        <authorList>
            <person name="Lee S.Y."/>
            <person name="Kim S.H."/>
            <person name="Lee D.G."/>
            <person name="Shin S."/>
            <person name="Yun S.H."/>
            <person name="Choi C.W."/>
            <person name="Chung Y.H."/>
            <person name="Choi J.S."/>
            <person name="Kahng H.Y."/>
            <person name="Kim S.I."/>
        </authorList>
    </citation>
    <scope>NUCLEOTIDE SEQUENCE [LARGE SCALE GENOMIC DNA]</scope>
    <source>
        <strain evidence="1 2">MS-3</strain>
    </source>
</reference>
<protein>
    <submittedName>
        <fullName evidence="1">Uncharacterized protein</fullName>
    </submittedName>
</protein>
<sequence>MSELVELPRREVGSGTGLHDHRAGWQIAEESHHLQSREFLAKDRPACPILTMQMEAVLAEIDTHQCNFVHGDGLRDKPSESIALAGCGGDHLIT</sequence>
<comment type="caution">
    <text evidence="1">The sequence shown here is derived from an EMBL/GenBank/DDBJ whole genome shotgun (WGS) entry which is preliminary data.</text>
</comment>